<keyword evidence="2" id="KW-1185">Reference proteome</keyword>
<dbReference type="SUPFAM" id="SSF49265">
    <property type="entry name" value="Fibronectin type III"/>
    <property type="match status" value="1"/>
</dbReference>
<evidence type="ECO:0000313" key="1">
    <source>
        <dbReference type="EMBL" id="CAF1660602.1"/>
    </source>
</evidence>
<sequence length="89" mass="10151">MSRQLIPSNLTAYVVNAHTLSLTWDLPSNVNAIDRVYIVATELGPKNRTIQSQSFDNSIKKLDFQINPNDPHSKRTFYILVLLISSSRY</sequence>
<name>A0A816FEU2_ADIRI</name>
<proteinExistence type="predicted"/>
<comment type="caution">
    <text evidence="1">The sequence shown here is derived from an EMBL/GenBank/DDBJ whole genome shotgun (WGS) entry which is preliminary data.</text>
</comment>
<accession>A0A816FEU2</accession>
<dbReference type="Proteomes" id="UP000663828">
    <property type="component" value="Unassembled WGS sequence"/>
</dbReference>
<reference evidence="1" key="1">
    <citation type="submission" date="2021-02" db="EMBL/GenBank/DDBJ databases">
        <authorList>
            <person name="Nowell W R."/>
        </authorList>
    </citation>
    <scope>NUCLEOTIDE SEQUENCE</scope>
</reference>
<dbReference type="CDD" id="cd00063">
    <property type="entry name" value="FN3"/>
    <property type="match status" value="1"/>
</dbReference>
<evidence type="ECO:0000313" key="2">
    <source>
        <dbReference type="Proteomes" id="UP000663828"/>
    </source>
</evidence>
<dbReference type="InterPro" id="IPR036116">
    <property type="entry name" value="FN3_sf"/>
</dbReference>
<dbReference type="InterPro" id="IPR003961">
    <property type="entry name" value="FN3_dom"/>
</dbReference>
<protein>
    <recommendedName>
        <fullName evidence="3">Fibronectin type-III domain-containing protein</fullName>
    </recommendedName>
</protein>
<evidence type="ECO:0008006" key="3">
    <source>
        <dbReference type="Google" id="ProtNLM"/>
    </source>
</evidence>
<organism evidence="1 2">
    <name type="scientific">Adineta ricciae</name>
    <name type="common">Rotifer</name>
    <dbReference type="NCBI Taxonomy" id="249248"/>
    <lineage>
        <taxon>Eukaryota</taxon>
        <taxon>Metazoa</taxon>
        <taxon>Spiralia</taxon>
        <taxon>Gnathifera</taxon>
        <taxon>Rotifera</taxon>
        <taxon>Eurotatoria</taxon>
        <taxon>Bdelloidea</taxon>
        <taxon>Adinetida</taxon>
        <taxon>Adinetidae</taxon>
        <taxon>Adineta</taxon>
    </lineage>
</organism>
<gene>
    <name evidence="1" type="ORF">XAT740_LOCUS56786</name>
</gene>
<dbReference type="AlphaFoldDB" id="A0A816FEU2"/>
<dbReference type="EMBL" id="CAJNOR010011345">
    <property type="protein sequence ID" value="CAF1660602.1"/>
    <property type="molecule type" value="Genomic_DNA"/>
</dbReference>